<evidence type="ECO:0000259" key="3">
    <source>
        <dbReference type="PROSITE" id="PS50966"/>
    </source>
</evidence>
<keyword evidence="1" id="KW-0479">Metal-binding</keyword>
<evidence type="ECO:0000256" key="1">
    <source>
        <dbReference type="PROSITE-ProRule" id="PRU00325"/>
    </source>
</evidence>
<protein>
    <recommendedName>
        <fullName evidence="3">SWIM-type domain-containing protein</fullName>
    </recommendedName>
</protein>
<sequence>MDKSELIERSEEQRYSDSDVFVDATSEFDINFIDTHGLIEHEPQSSSSAGQSSSSMHTITEPEPDMTFFAFEHHGGVSSRLFLTPNGTKFWKPNVSDSIVPVVGTVFACWEDVVSLYESYAEKAGFSTRLGTCRVINDVITSRYILCNRSGKPRFKNYDSTNPETLSSSRTSRSLLCGCKACIRAKYDPETGFYTLYTFVESHNHELIGKEFMEFSKKRRKTDYTTHQFVHEMSLNKIGPNVAHRLQCTLKGGHHNVRGTTTDYKNISRAIRLFIGDRDAQMVLDTLRARTENLHNFFFEYSIVGHELRSLFWADDVSRCNYETFGDVLAFDATYKTNKYCMIFVPFTGVDHHKRCVTFGAGLLSDETTESYTWLLERFLQAHVKQPRLVLTDQDSAMAKAVLAVFKESKHRLCMWHIMRKLPSKIKGDDVQNNALRKSIHKLVWNLILDESMFEQQWKMVIDEYGVSDNDWLQSMYAIRSDWVPCYFREFPMCCLMKTTSRCESSNALFKVNSSASNTLLQFLMCFDTAIDGQRYNQRKMEFETNMTTPVLHTHTPIERQASMIYTSTIFKEVQKELDRSAYHCAIIETRTFGNKKVYTVSHSNRHFIFVNQFEVIFDMVDRTFECSCMCFTRIGYLCRHVFHVFRSNQIHEIPARYVYARWKRNALPARVHDIANRYSVDNSEAGVLRREIVDVVSQCTDRLRREPERLATLLNQLKDIKKTYFRNSSLQPPQGIRNKGCGTDSRLIGPGEKAIEQFKKGPRMCKKCKKLVYDHDSRNCDKIQAAKRAASNVDGTDSAGIDGHRTPSDDINPVVPPPVQNVGPSAASSSCSRPVRATRRSVRLAGVSPAP</sequence>
<proteinExistence type="predicted"/>
<dbReference type="PANTHER" id="PTHR47718:SF12">
    <property type="entry name" value="PROTEIN FAR1-RELATED SEQUENCE"/>
    <property type="match status" value="1"/>
</dbReference>
<dbReference type="Proteomes" id="UP001408789">
    <property type="component" value="Unassembled WGS sequence"/>
</dbReference>
<dbReference type="PROSITE" id="PS50966">
    <property type="entry name" value="ZF_SWIM"/>
    <property type="match status" value="1"/>
</dbReference>
<dbReference type="InterPro" id="IPR004330">
    <property type="entry name" value="FAR1_DNA_bnd_dom"/>
</dbReference>
<evidence type="ECO:0000313" key="5">
    <source>
        <dbReference type="Proteomes" id="UP001408789"/>
    </source>
</evidence>
<dbReference type="PANTHER" id="PTHR47718">
    <property type="entry name" value="OS01G0519700 PROTEIN"/>
    <property type="match status" value="1"/>
</dbReference>
<evidence type="ECO:0000256" key="2">
    <source>
        <dbReference type="SAM" id="MobiDB-lite"/>
    </source>
</evidence>
<evidence type="ECO:0000313" key="4">
    <source>
        <dbReference type="EMBL" id="KAK9075385.1"/>
    </source>
</evidence>
<keyword evidence="5" id="KW-1185">Reference proteome</keyword>
<keyword evidence="1" id="KW-0863">Zinc-finger</keyword>
<dbReference type="Pfam" id="PF03101">
    <property type="entry name" value="FAR1"/>
    <property type="match status" value="1"/>
</dbReference>
<dbReference type="GO" id="GO:0008270">
    <property type="term" value="F:zinc ion binding"/>
    <property type="evidence" value="ECO:0007669"/>
    <property type="project" value="UniProtKB-KW"/>
</dbReference>
<dbReference type="InterPro" id="IPR007527">
    <property type="entry name" value="Znf_SWIM"/>
</dbReference>
<accession>A0AAP0DHS0</accession>
<feature type="domain" description="SWIM-type" evidence="3">
    <location>
        <begin position="614"/>
        <end position="650"/>
    </location>
</feature>
<gene>
    <name evidence="4" type="ORF">SSX86_003708</name>
</gene>
<keyword evidence="1" id="KW-0862">Zinc</keyword>
<dbReference type="EMBL" id="JBCNJP010000007">
    <property type="protein sequence ID" value="KAK9075385.1"/>
    <property type="molecule type" value="Genomic_DNA"/>
</dbReference>
<name>A0AAP0DHS0_9ASTR</name>
<reference evidence="4 5" key="1">
    <citation type="submission" date="2024-04" db="EMBL/GenBank/DDBJ databases">
        <title>The reference genome of an endangered Asteraceae, Deinandra increscens subsp. villosa, native to the Central Coast of California.</title>
        <authorList>
            <person name="Guilliams M."/>
            <person name="Hasenstab-Lehman K."/>
            <person name="Meyer R."/>
            <person name="Mcevoy S."/>
        </authorList>
    </citation>
    <scope>NUCLEOTIDE SEQUENCE [LARGE SCALE GENOMIC DNA]</scope>
    <source>
        <tissue evidence="4">Leaf</tissue>
    </source>
</reference>
<dbReference type="Pfam" id="PF10551">
    <property type="entry name" value="MULE"/>
    <property type="match status" value="1"/>
</dbReference>
<feature type="region of interest" description="Disordered" evidence="2">
    <location>
        <begin position="788"/>
        <end position="852"/>
    </location>
</feature>
<comment type="caution">
    <text evidence="4">The sequence shown here is derived from an EMBL/GenBank/DDBJ whole genome shotgun (WGS) entry which is preliminary data.</text>
</comment>
<organism evidence="4 5">
    <name type="scientific">Deinandra increscens subsp. villosa</name>
    <dbReference type="NCBI Taxonomy" id="3103831"/>
    <lineage>
        <taxon>Eukaryota</taxon>
        <taxon>Viridiplantae</taxon>
        <taxon>Streptophyta</taxon>
        <taxon>Embryophyta</taxon>
        <taxon>Tracheophyta</taxon>
        <taxon>Spermatophyta</taxon>
        <taxon>Magnoliopsida</taxon>
        <taxon>eudicotyledons</taxon>
        <taxon>Gunneridae</taxon>
        <taxon>Pentapetalae</taxon>
        <taxon>asterids</taxon>
        <taxon>campanulids</taxon>
        <taxon>Asterales</taxon>
        <taxon>Asteraceae</taxon>
        <taxon>Asteroideae</taxon>
        <taxon>Heliantheae alliance</taxon>
        <taxon>Madieae</taxon>
        <taxon>Madiinae</taxon>
        <taxon>Deinandra</taxon>
    </lineage>
</organism>
<dbReference type="AlphaFoldDB" id="A0AAP0DHS0"/>
<dbReference type="InterPro" id="IPR018289">
    <property type="entry name" value="MULE_transposase_dom"/>
</dbReference>